<dbReference type="InterPro" id="IPR052509">
    <property type="entry name" value="Metal_resp_DNA-bind_regulator"/>
</dbReference>
<sequence>MNDSKSLSQMRKGALELVVLTVLTRGEAYGGALVDTLAHTTHFTITQGTVYPLLTRLRHAGLVNCRWAESPSGPPRKYYSLTASGIKHQQQLAEQFLAFAEEVTGLITG</sequence>
<proteinExistence type="predicted"/>
<dbReference type="InterPro" id="IPR036390">
    <property type="entry name" value="WH_DNA-bd_sf"/>
</dbReference>
<dbReference type="Proteomes" id="UP000664332">
    <property type="component" value="Unassembled WGS sequence"/>
</dbReference>
<dbReference type="SUPFAM" id="SSF46785">
    <property type="entry name" value="Winged helix' DNA-binding domain"/>
    <property type="match status" value="1"/>
</dbReference>
<dbReference type="EMBL" id="JAFLEQ010000005">
    <property type="protein sequence ID" value="MBN9643636.1"/>
    <property type="molecule type" value="Genomic_DNA"/>
</dbReference>
<reference evidence="2" key="1">
    <citation type="submission" date="2021-03" db="EMBL/GenBank/DDBJ databases">
        <authorList>
            <person name="Sun Q."/>
        </authorList>
    </citation>
    <scope>NUCLEOTIDE SEQUENCE</scope>
    <source>
        <strain evidence="2">CCM 8862</strain>
    </source>
</reference>
<comment type="caution">
    <text evidence="2">The sequence shown here is derived from an EMBL/GenBank/DDBJ whole genome shotgun (WGS) entry which is preliminary data.</text>
</comment>
<dbReference type="PANTHER" id="PTHR33169">
    <property type="entry name" value="PADR-FAMILY TRANSCRIPTIONAL REGULATOR"/>
    <property type="match status" value="1"/>
</dbReference>
<feature type="domain" description="Transcription regulator PadR N-terminal" evidence="1">
    <location>
        <begin position="19"/>
        <end position="87"/>
    </location>
</feature>
<dbReference type="PANTHER" id="PTHR33169:SF14">
    <property type="entry name" value="TRANSCRIPTIONAL REGULATOR RV3488"/>
    <property type="match status" value="1"/>
</dbReference>
<dbReference type="InterPro" id="IPR005149">
    <property type="entry name" value="Tscrpt_reg_PadR_N"/>
</dbReference>
<dbReference type="RefSeq" id="WP_207118378.1">
    <property type="nucleotide sequence ID" value="NZ_JAFLEQ010000005.1"/>
</dbReference>
<gene>
    <name evidence="2" type="ORF">JZY06_03185</name>
</gene>
<dbReference type="Gene3D" id="1.10.10.10">
    <property type="entry name" value="Winged helix-like DNA-binding domain superfamily/Winged helix DNA-binding domain"/>
    <property type="match status" value="1"/>
</dbReference>
<organism evidence="2 3">
    <name type="scientific">Corynebacterium mendelii</name>
    <dbReference type="NCBI Taxonomy" id="2765362"/>
    <lineage>
        <taxon>Bacteria</taxon>
        <taxon>Bacillati</taxon>
        <taxon>Actinomycetota</taxon>
        <taxon>Actinomycetes</taxon>
        <taxon>Mycobacteriales</taxon>
        <taxon>Corynebacteriaceae</taxon>
        <taxon>Corynebacterium</taxon>
    </lineage>
</organism>
<dbReference type="InterPro" id="IPR036388">
    <property type="entry name" value="WH-like_DNA-bd_sf"/>
</dbReference>
<evidence type="ECO:0000259" key="1">
    <source>
        <dbReference type="Pfam" id="PF03551"/>
    </source>
</evidence>
<dbReference type="Pfam" id="PF03551">
    <property type="entry name" value="PadR"/>
    <property type="match status" value="1"/>
</dbReference>
<evidence type="ECO:0000313" key="3">
    <source>
        <dbReference type="Proteomes" id="UP000664332"/>
    </source>
</evidence>
<dbReference type="AlphaFoldDB" id="A0A939E0T5"/>
<accession>A0A939E0T5</accession>
<protein>
    <submittedName>
        <fullName evidence="2">PadR family transcriptional regulator</fullName>
    </submittedName>
</protein>
<name>A0A939E0T5_9CORY</name>
<keyword evidence="3" id="KW-1185">Reference proteome</keyword>
<evidence type="ECO:0000313" key="2">
    <source>
        <dbReference type="EMBL" id="MBN9643636.1"/>
    </source>
</evidence>